<proteinExistence type="predicted"/>
<keyword evidence="1" id="KW-1133">Transmembrane helix</keyword>
<evidence type="ECO:0000256" key="1">
    <source>
        <dbReference type="SAM" id="Phobius"/>
    </source>
</evidence>
<accession>A0A220S3N1</accession>
<evidence type="ECO:0000313" key="2">
    <source>
        <dbReference type="EMBL" id="ASK27933.1"/>
    </source>
</evidence>
<keyword evidence="1" id="KW-0812">Transmembrane</keyword>
<keyword evidence="1" id="KW-0472">Membrane</keyword>
<dbReference type="RefSeq" id="WP_089036628.1">
    <property type="nucleotide sequence ID" value="NZ_CP022278.1"/>
</dbReference>
<evidence type="ECO:0000313" key="3">
    <source>
        <dbReference type="Proteomes" id="UP000198238"/>
    </source>
</evidence>
<dbReference type="KEGG" id="nei:BG910_09500"/>
<reference evidence="2 3" key="1">
    <citation type="submission" date="2017-06" db="EMBL/GenBank/DDBJ databases">
        <title>Neisseria chenwenguii sp. nov., isolated from the intestinal contents of Tibetan Plateau Pika in Yushu, Qinghai Province, China.</title>
        <authorList>
            <person name="Zhang G."/>
        </authorList>
    </citation>
    <scope>NUCLEOTIDE SEQUENCE [LARGE SCALE GENOMIC DNA]</scope>
    <source>
        <strain evidence="2 3">10023</strain>
    </source>
</reference>
<dbReference type="EMBL" id="CP022278">
    <property type="protein sequence ID" value="ASK27933.1"/>
    <property type="molecule type" value="Genomic_DNA"/>
</dbReference>
<sequence length="59" mass="6872">MDEEHNGDKHQGWMFHVEQKEDGSFQVAWKGMRFWKIVLGMLVGGAVVFWEKLQPLILG</sequence>
<feature type="transmembrane region" description="Helical" evidence="1">
    <location>
        <begin position="34"/>
        <end position="50"/>
    </location>
</feature>
<dbReference type="Proteomes" id="UP000198238">
    <property type="component" value="Chromosome"/>
</dbReference>
<name>A0A220S3N1_9NEIS</name>
<gene>
    <name evidence="2" type="ORF">BG910_09500</name>
</gene>
<dbReference type="AlphaFoldDB" id="A0A220S3N1"/>
<keyword evidence="3" id="KW-1185">Reference proteome</keyword>
<protein>
    <submittedName>
        <fullName evidence="2">Uncharacterized protein</fullName>
    </submittedName>
</protein>
<organism evidence="2 3">
    <name type="scientific">Neisseria chenwenguii</name>
    <dbReference type="NCBI Taxonomy" id="1853278"/>
    <lineage>
        <taxon>Bacteria</taxon>
        <taxon>Pseudomonadati</taxon>
        <taxon>Pseudomonadota</taxon>
        <taxon>Betaproteobacteria</taxon>
        <taxon>Neisseriales</taxon>
        <taxon>Neisseriaceae</taxon>
        <taxon>Neisseria</taxon>
    </lineage>
</organism>